<evidence type="ECO:0000256" key="7">
    <source>
        <dbReference type="SAM" id="MobiDB-lite"/>
    </source>
</evidence>
<dbReference type="EMBL" id="CAKOGL010000015">
    <property type="protein sequence ID" value="CAH2095613.1"/>
    <property type="molecule type" value="Genomic_DNA"/>
</dbReference>
<dbReference type="InterPro" id="IPR039189">
    <property type="entry name" value="Fcp1"/>
</dbReference>
<evidence type="ECO:0000256" key="2">
    <source>
        <dbReference type="ARBA" id="ARBA00013081"/>
    </source>
</evidence>
<evidence type="ECO:0000256" key="6">
    <source>
        <dbReference type="ARBA" id="ARBA00048336"/>
    </source>
</evidence>
<dbReference type="PROSITE" id="PS50172">
    <property type="entry name" value="BRCT"/>
    <property type="match status" value="1"/>
</dbReference>
<dbReference type="AlphaFoldDB" id="A0AAU9UC64"/>
<keyword evidence="4" id="KW-0539">Nucleus</keyword>
<accession>A0AAU9UC64</accession>
<dbReference type="InterPro" id="IPR001357">
    <property type="entry name" value="BRCT_dom"/>
</dbReference>
<dbReference type="PANTHER" id="PTHR23081:SF36">
    <property type="entry name" value="RNA POLYMERASE II SUBUNIT A C-TERMINAL DOMAIN PHOSPHATASE"/>
    <property type="match status" value="1"/>
</dbReference>
<dbReference type="GO" id="GO:0005634">
    <property type="term" value="C:nucleus"/>
    <property type="evidence" value="ECO:0007669"/>
    <property type="project" value="UniProtKB-SubCell"/>
</dbReference>
<keyword evidence="3" id="KW-0378">Hydrolase</keyword>
<feature type="domain" description="BRCT" evidence="8">
    <location>
        <begin position="79"/>
        <end position="168"/>
    </location>
</feature>
<evidence type="ECO:0000256" key="3">
    <source>
        <dbReference type="ARBA" id="ARBA00022801"/>
    </source>
</evidence>
<evidence type="ECO:0000313" key="10">
    <source>
        <dbReference type="Proteomes" id="UP001153954"/>
    </source>
</evidence>
<dbReference type="PANTHER" id="PTHR23081">
    <property type="entry name" value="RNA POLYMERASE II CTD PHOSPHATASE"/>
    <property type="match status" value="1"/>
</dbReference>
<dbReference type="SMART" id="SM00292">
    <property type="entry name" value="BRCT"/>
    <property type="match status" value="2"/>
</dbReference>
<dbReference type="EC" id="3.1.3.16" evidence="2"/>
<feature type="region of interest" description="Disordered" evidence="7">
    <location>
        <begin position="195"/>
        <end position="318"/>
    </location>
</feature>
<organism evidence="9 10">
    <name type="scientific">Euphydryas editha</name>
    <name type="common">Edith's checkerspot</name>
    <dbReference type="NCBI Taxonomy" id="104508"/>
    <lineage>
        <taxon>Eukaryota</taxon>
        <taxon>Metazoa</taxon>
        <taxon>Ecdysozoa</taxon>
        <taxon>Arthropoda</taxon>
        <taxon>Hexapoda</taxon>
        <taxon>Insecta</taxon>
        <taxon>Pterygota</taxon>
        <taxon>Neoptera</taxon>
        <taxon>Endopterygota</taxon>
        <taxon>Lepidoptera</taxon>
        <taxon>Glossata</taxon>
        <taxon>Ditrysia</taxon>
        <taxon>Papilionoidea</taxon>
        <taxon>Nymphalidae</taxon>
        <taxon>Nymphalinae</taxon>
        <taxon>Euphydryas</taxon>
    </lineage>
</organism>
<evidence type="ECO:0000256" key="1">
    <source>
        <dbReference type="ARBA" id="ARBA00004123"/>
    </source>
</evidence>
<keyword evidence="10" id="KW-1185">Reference proteome</keyword>
<protein>
    <recommendedName>
        <fullName evidence="2">protein-serine/threonine phosphatase</fullName>
        <ecNumber evidence="2">3.1.3.16</ecNumber>
    </recommendedName>
</protein>
<comment type="catalytic activity">
    <reaction evidence="6">
        <text>O-phospho-L-threonyl-[protein] + H2O = L-threonyl-[protein] + phosphate</text>
        <dbReference type="Rhea" id="RHEA:47004"/>
        <dbReference type="Rhea" id="RHEA-COMP:11060"/>
        <dbReference type="Rhea" id="RHEA-COMP:11605"/>
        <dbReference type="ChEBI" id="CHEBI:15377"/>
        <dbReference type="ChEBI" id="CHEBI:30013"/>
        <dbReference type="ChEBI" id="CHEBI:43474"/>
        <dbReference type="ChEBI" id="CHEBI:61977"/>
        <dbReference type="EC" id="3.1.3.16"/>
    </reaction>
</comment>
<dbReference type="SUPFAM" id="SSF52113">
    <property type="entry name" value="BRCT domain"/>
    <property type="match status" value="2"/>
</dbReference>
<dbReference type="CDD" id="cd00027">
    <property type="entry name" value="BRCT"/>
    <property type="match status" value="1"/>
</dbReference>
<dbReference type="InterPro" id="IPR036420">
    <property type="entry name" value="BRCT_dom_sf"/>
</dbReference>
<evidence type="ECO:0000313" key="9">
    <source>
        <dbReference type="EMBL" id="CAH2095613.1"/>
    </source>
</evidence>
<proteinExistence type="predicted"/>
<comment type="subcellular location">
    <subcellularLocation>
        <location evidence="1">Nucleus</location>
    </subcellularLocation>
</comment>
<feature type="compositionally biased region" description="Basic and acidic residues" evidence="7">
    <location>
        <begin position="204"/>
        <end position="264"/>
    </location>
</feature>
<evidence type="ECO:0000256" key="5">
    <source>
        <dbReference type="ARBA" id="ARBA00047761"/>
    </source>
</evidence>
<comment type="caution">
    <text evidence="9">The sequence shown here is derived from an EMBL/GenBank/DDBJ whole genome shotgun (WGS) entry which is preliminary data.</text>
</comment>
<dbReference type="Pfam" id="PF00533">
    <property type="entry name" value="BRCT"/>
    <property type="match status" value="1"/>
</dbReference>
<evidence type="ECO:0000256" key="4">
    <source>
        <dbReference type="ARBA" id="ARBA00023242"/>
    </source>
</evidence>
<dbReference type="Gene3D" id="3.40.50.10190">
    <property type="entry name" value="BRCT domain"/>
    <property type="match status" value="3"/>
</dbReference>
<name>A0AAU9UC64_EUPED</name>
<dbReference type="Proteomes" id="UP001153954">
    <property type="component" value="Unassembled WGS sequence"/>
</dbReference>
<comment type="catalytic activity">
    <reaction evidence="5">
        <text>O-phospho-L-seryl-[protein] + H2O = L-seryl-[protein] + phosphate</text>
        <dbReference type="Rhea" id="RHEA:20629"/>
        <dbReference type="Rhea" id="RHEA-COMP:9863"/>
        <dbReference type="Rhea" id="RHEA-COMP:11604"/>
        <dbReference type="ChEBI" id="CHEBI:15377"/>
        <dbReference type="ChEBI" id="CHEBI:29999"/>
        <dbReference type="ChEBI" id="CHEBI:43474"/>
        <dbReference type="ChEBI" id="CHEBI:83421"/>
        <dbReference type="EC" id="3.1.3.16"/>
    </reaction>
</comment>
<gene>
    <name evidence="9" type="ORF">EEDITHA_LOCUS11044</name>
</gene>
<dbReference type="CDD" id="cd17716">
    <property type="entry name" value="BRCT_microcephalin_rpt1"/>
    <property type="match status" value="1"/>
</dbReference>
<evidence type="ECO:0000259" key="8">
    <source>
        <dbReference type="PROSITE" id="PS50172"/>
    </source>
</evidence>
<sequence>MDKEKNRSAAGLRRSAIAERLRLREEWSALKGTSDKTNRQQNKKNVLTNKSQNLVISFPKNVGTMSKYKTRKNDKSDFPVSEVLCGNVVLVDVGSETRALPLRAALTALGATVVPTWSPLVTHLVWSQGGCKSLRAKARALACRLVSPLWVEACATTGRRLPEKLFPAPTRPSDLPSPTTLKILLKKADQENIPLQNLLSDSTESEKGKPTRLRISSETDHDTTNTTDTSHDTSYDKSKDKSHDESKDKSHDKSDKTISPDPETRVNTAPRRALPISITPQRPTKSKRKLFTQKEAEVNTDDESDKETPEVQTKVKPKLTERGRRELVHAERIARKLMGTPKHTQMDKSVSRQYNDKVPRIVLTGMSKQERHEIWEAIRKLNGKVQNNVNKKTTHVLMGSCTDTDKQTNMQNKNKHIVMCQKCNSPEVILSQMFINNVTVRDQSHENEDIVCSCNDISGIKSVAVSKNKNINKENVPPNHTNERSDNTNENINNSLQIVTNDKPRTVNALLGAVRGCRVLYAQFARDSLKAKRWLHHFGYEVPHLKKISQKARVERLALGKMRSEYAYDIFNGMRVKVSDNAEQKDAVKQLLTLCGAITQDTNMVGQNGARKQNGGHVTADFDVTIGRATGEVSSKWVFDSVVAARMRTTRRYINKDV</sequence>
<reference evidence="9" key="1">
    <citation type="submission" date="2022-03" db="EMBL/GenBank/DDBJ databases">
        <authorList>
            <person name="Tunstrom K."/>
        </authorList>
    </citation>
    <scope>NUCLEOTIDE SEQUENCE</scope>
</reference>
<dbReference type="GO" id="GO:0008420">
    <property type="term" value="F:RNA polymerase II CTD heptapeptide repeat phosphatase activity"/>
    <property type="evidence" value="ECO:0007669"/>
    <property type="project" value="InterPro"/>
</dbReference>